<keyword evidence="3" id="KW-1185">Reference proteome</keyword>
<dbReference type="RefSeq" id="WP_260992819.1">
    <property type="nucleotide sequence ID" value="NZ_JAODWD010000002.1"/>
</dbReference>
<evidence type="ECO:0008006" key="4">
    <source>
        <dbReference type="Google" id="ProtNLM"/>
    </source>
</evidence>
<keyword evidence="1" id="KW-0732">Signal</keyword>
<feature type="chain" id="PRO_5045956821" description="Secreted protein" evidence="1">
    <location>
        <begin position="27"/>
        <end position="91"/>
    </location>
</feature>
<evidence type="ECO:0000313" key="2">
    <source>
        <dbReference type="EMBL" id="MCT7658788.1"/>
    </source>
</evidence>
<gene>
    <name evidence="2" type="ORF">N4S67_10175</name>
</gene>
<dbReference type="Proteomes" id="UP001206639">
    <property type="component" value="Unassembled WGS sequence"/>
</dbReference>
<name>A0ABT2M947_9MYCO</name>
<comment type="caution">
    <text evidence="2">The sequence shown here is derived from an EMBL/GenBank/DDBJ whole genome shotgun (WGS) entry which is preliminary data.</text>
</comment>
<protein>
    <recommendedName>
        <fullName evidence="4">Secreted protein</fullName>
    </recommendedName>
</protein>
<accession>A0ABT2M947</accession>
<organism evidence="2 3">
    <name type="scientific">Mycobacterium deserti</name>
    <dbReference type="NCBI Taxonomy" id="2978347"/>
    <lineage>
        <taxon>Bacteria</taxon>
        <taxon>Bacillati</taxon>
        <taxon>Actinomycetota</taxon>
        <taxon>Actinomycetes</taxon>
        <taxon>Mycobacteriales</taxon>
        <taxon>Mycobacteriaceae</taxon>
        <taxon>Mycobacterium</taxon>
    </lineage>
</organism>
<proteinExistence type="predicted"/>
<sequence>MSISRVTRFLGAAVAAAGFLMGPAVLFGGATTAQSEARPCYNGIIPGNPWVQSCSLPDRGHKIRGSAPDANAIIACRDIPGCLSAYVNGPW</sequence>
<feature type="signal peptide" evidence="1">
    <location>
        <begin position="1"/>
        <end position="26"/>
    </location>
</feature>
<evidence type="ECO:0000256" key="1">
    <source>
        <dbReference type="SAM" id="SignalP"/>
    </source>
</evidence>
<reference evidence="3" key="1">
    <citation type="submission" date="2023-07" db="EMBL/GenBank/DDBJ databases">
        <authorList>
            <person name="Deng Y."/>
            <person name="Zhang Y.-Q."/>
        </authorList>
    </citation>
    <scope>NUCLEOTIDE SEQUENCE [LARGE SCALE GENOMIC DNA]</scope>
    <source>
        <strain evidence="3">CPCC 205710</strain>
    </source>
</reference>
<dbReference type="EMBL" id="JAODWD010000002">
    <property type="protein sequence ID" value="MCT7658788.1"/>
    <property type="molecule type" value="Genomic_DNA"/>
</dbReference>
<evidence type="ECO:0000313" key="3">
    <source>
        <dbReference type="Proteomes" id="UP001206639"/>
    </source>
</evidence>